<dbReference type="EMBL" id="JAGEPA010000001">
    <property type="protein sequence ID" value="MBO1428190.1"/>
    <property type="molecule type" value="Genomic_DNA"/>
</dbReference>
<dbReference type="InterPro" id="IPR025680">
    <property type="entry name" value="DddI"/>
</dbReference>
<keyword evidence="2" id="KW-1185">Reference proteome</keyword>
<dbReference type="Pfam" id="PF14430">
    <property type="entry name" value="Imm1"/>
    <property type="match status" value="1"/>
</dbReference>
<comment type="caution">
    <text evidence="1">The sequence shown here is derived from an EMBL/GenBank/DDBJ whole genome shotgun (WGS) entry which is preliminary data.</text>
</comment>
<evidence type="ECO:0000313" key="2">
    <source>
        <dbReference type="Proteomes" id="UP000692816"/>
    </source>
</evidence>
<gene>
    <name evidence="1" type="ORF">J4P68_01925</name>
</gene>
<reference evidence="1" key="1">
    <citation type="journal article" date="2021" name="Int. J. Syst. Evol. Microbiol.">
        <title>Bradyrhizobium septentrionale sp. nov. (sv. septentrionale) and Bradyrhizobium quebecense sp. nov. (sv. septentrionale) associated with legumes native to Canada possess rearranged symbiosis genes and numerous insertion sequences.</title>
        <authorList>
            <person name="Bromfield E.S.P."/>
            <person name="Cloutier S."/>
        </authorList>
    </citation>
    <scope>NUCLEOTIDE SEQUENCE</scope>
    <source>
        <strain evidence="1">12S5</strain>
    </source>
</reference>
<dbReference type="Proteomes" id="UP000692816">
    <property type="component" value="Unassembled WGS sequence"/>
</dbReference>
<name>A0ABS3M9L9_9BRAD</name>
<protein>
    <submittedName>
        <fullName evidence="1">Uncharacterized protein</fullName>
    </submittedName>
</protein>
<proteinExistence type="predicted"/>
<dbReference type="RefSeq" id="WP_207829967.1">
    <property type="nucleotide sequence ID" value="NZ_CP088282.1"/>
</dbReference>
<evidence type="ECO:0000313" key="1">
    <source>
        <dbReference type="EMBL" id="MBO1428190.1"/>
    </source>
</evidence>
<accession>A0ABS3M9L9</accession>
<sequence length="123" mass="13823">MNVSFNAADTVVGSVEELGLALDRFHEEQQFELWLSAPTGRAIAMLRNGEHAWLMHLRFSGDDGFVTKGEDNGGQLVAYRLANGQVDEHPLSWCIDLEQCYKAIAYFFVNDGARPEFVSWQKA</sequence>
<organism evidence="1 2">
    <name type="scientific">Bradyrhizobium quebecense</name>
    <dbReference type="NCBI Taxonomy" id="2748629"/>
    <lineage>
        <taxon>Bacteria</taxon>
        <taxon>Pseudomonadati</taxon>
        <taxon>Pseudomonadota</taxon>
        <taxon>Alphaproteobacteria</taxon>
        <taxon>Hyphomicrobiales</taxon>
        <taxon>Nitrobacteraceae</taxon>
        <taxon>Bradyrhizobium</taxon>
    </lineage>
</organism>